<evidence type="ECO:0000313" key="5">
    <source>
        <dbReference type="EMBL" id="MCL7027432.1"/>
    </source>
</evidence>
<reference evidence="5" key="1">
    <citation type="submission" date="2022-03" db="EMBL/GenBank/DDBJ databases">
        <title>A functionally conserved STORR gene fusion in Papaver species that diverged 16.8 million years ago.</title>
        <authorList>
            <person name="Catania T."/>
        </authorList>
    </citation>
    <scope>NUCLEOTIDE SEQUENCE</scope>
    <source>
        <strain evidence="5">S-191538</strain>
    </source>
</reference>
<keyword evidence="6" id="KW-1185">Reference proteome</keyword>
<evidence type="ECO:0000256" key="3">
    <source>
        <dbReference type="ARBA" id="ARBA00047960"/>
    </source>
</evidence>
<dbReference type="PANTHER" id="PTHR44548">
    <property type="entry name" value="GST N-TERMINAL DOMAIN-CONTAINING PROTEIN"/>
    <property type="match status" value="1"/>
</dbReference>
<sequence>MGENLKLFSVWYSPYGSRVKCALQLKGLTYKYIEEDLSNKSALLLQYNPVHKKVPVLVHAGKPVVESLCILEYIDETWPGKYSILSRDPSERSYKRLMLYAILPWVSFSLGYSFNTDF</sequence>
<dbReference type="PANTHER" id="PTHR44548:SF3">
    <property type="entry name" value="GST N-TERMINAL DOMAIN-CONTAINING PROTEIN"/>
    <property type="match status" value="1"/>
</dbReference>
<protein>
    <recommendedName>
        <fullName evidence="1">glutathione transferase</fullName>
        <ecNumber evidence="1">2.5.1.18</ecNumber>
    </recommendedName>
</protein>
<dbReference type="EC" id="2.5.1.18" evidence="1"/>
<accession>A0AA41RZY6</accession>
<dbReference type="PROSITE" id="PS50404">
    <property type="entry name" value="GST_NTER"/>
    <property type="match status" value="1"/>
</dbReference>
<dbReference type="FunFam" id="3.40.30.10:FF:000014">
    <property type="entry name" value="Tau class glutathione S-transferase"/>
    <property type="match status" value="1"/>
</dbReference>
<dbReference type="CDD" id="cd03058">
    <property type="entry name" value="GST_N_Tau"/>
    <property type="match status" value="1"/>
</dbReference>
<dbReference type="InterPro" id="IPR036249">
    <property type="entry name" value="Thioredoxin-like_sf"/>
</dbReference>
<evidence type="ECO:0000256" key="1">
    <source>
        <dbReference type="ARBA" id="ARBA00012452"/>
    </source>
</evidence>
<dbReference type="Proteomes" id="UP001177140">
    <property type="component" value="Unassembled WGS sequence"/>
</dbReference>
<dbReference type="Gene3D" id="3.40.30.10">
    <property type="entry name" value="Glutaredoxin"/>
    <property type="match status" value="1"/>
</dbReference>
<comment type="catalytic activity">
    <reaction evidence="3">
        <text>RX + glutathione = an S-substituted glutathione + a halide anion + H(+)</text>
        <dbReference type="Rhea" id="RHEA:16437"/>
        <dbReference type="ChEBI" id="CHEBI:15378"/>
        <dbReference type="ChEBI" id="CHEBI:16042"/>
        <dbReference type="ChEBI" id="CHEBI:17792"/>
        <dbReference type="ChEBI" id="CHEBI:57925"/>
        <dbReference type="ChEBI" id="CHEBI:90779"/>
        <dbReference type="EC" id="2.5.1.18"/>
    </reaction>
</comment>
<dbReference type="SUPFAM" id="SSF52833">
    <property type="entry name" value="Thioredoxin-like"/>
    <property type="match status" value="1"/>
</dbReference>
<feature type="domain" description="GST N-terminal" evidence="4">
    <location>
        <begin position="3"/>
        <end position="82"/>
    </location>
</feature>
<organism evidence="5 6">
    <name type="scientific">Papaver nudicaule</name>
    <name type="common">Iceland poppy</name>
    <dbReference type="NCBI Taxonomy" id="74823"/>
    <lineage>
        <taxon>Eukaryota</taxon>
        <taxon>Viridiplantae</taxon>
        <taxon>Streptophyta</taxon>
        <taxon>Embryophyta</taxon>
        <taxon>Tracheophyta</taxon>
        <taxon>Spermatophyta</taxon>
        <taxon>Magnoliopsida</taxon>
        <taxon>Ranunculales</taxon>
        <taxon>Papaveraceae</taxon>
        <taxon>Papaveroideae</taxon>
        <taxon>Papaver</taxon>
    </lineage>
</organism>
<evidence type="ECO:0000313" key="6">
    <source>
        <dbReference type="Proteomes" id="UP001177140"/>
    </source>
</evidence>
<proteinExistence type="predicted"/>
<evidence type="ECO:0000259" key="4">
    <source>
        <dbReference type="PROSITE" id="PS50404"/>
    </source>
</evidence>
<comment type="caution">
    <text evidence="5">The sequence shown here is derived from an EMBL/GenBank/DDBJ whole genome shotgun (WGS) entry which is preliminary data.</text>
</comment>
<keyword evidence="2" id="KW-0808">Transferase</keyword>
<dbReference type="InterPro" id="IPR004045">
    <property type="entry name" value="Glutathione_S-Trfase_N"/>
</dbReference>
<dbReference type="EMBL" id="JAJJMA010068157">
    <property type="protein sequence ID" value="MCL7027432.1"/>
    <property type="molecule type" value="Genomic_DNA"/>
</dbReference>
<dbReference type="GO" id="GO:0004364">
    <property type="term" value="F:glutathione transferase activity"/>
    <property type="evidence" value="ECO:0007669"/>
    <property type="project" value="UniProtKB-EC"/>
</dbReference>
<name>A0AA41RZY6_PAPNU</name>
<gene>
    <name evidence="5" type="ORF">MKW94_017941</name>
</gene>
<dbReference type="AlphaFoldDB" id="A0AA41RZY6"/>
<evidence type="ECO:0000256" key="2">
    <source>
        <dbReference type="ARBA" id="ARBA00022679"/>
    </source>
</evidence>
<dbReference type="Pfam" id="PF02798">
    <property type="entry name" value="GST_N"/>
    <property type="match status" value="1"/>
</dbReference>